<name>A0A6J4NUZ5_9ACTN</name>
<feature type="region of interest" description="Disordered" evidence="1">
    <location>
        <begin position="167"/>
        <end position="223"/>
    </location>
</feature>
<feature type="compositionally biased region" description="Gly residues" evidence="1">
    <location>
        <begin position="376"/>
        <end position="389"/>
    </location>
</feature>
<protein>
    <submittedName>
        <fullName evidence="2">Prophage Clp protease-like protein</fullName>
    </submittedName>
</protein>
<organism evidence="2">
    <name type="scientific">uncultured Nocardioides sp</name>
    <dbReference type="NCBI Taxonomy" id="198441"/>
    <lineage>
        <taxon>Bacteria</taxon>
        <taxon>Bacillati</taxon>
        <taxon>Actinomycetota</taxon>
        <taxon>Actinomycetes</taxon>
        <taxon>Propionibacteriales</taxon>
        <taxon>Nocardioidaceae</taxon>
        <taxon>Nocardioides</taxon>
        <taxon>environmental samples</taxon>
    </lineage>
</organism>
<feature type="compositionally biased region" description="Low complexity" evidence="1">
    <location>
        <begin position="167"/>
        <end position="185"/>
    </location>
</feature>
<feature type="compositionally biased region" description="Basic and acidic residues" evidence="1">
    <location>
        <begin position="186"/>
        <end position="201"/>
    </location>
</feature>
<feature type="compositionally biased region" description="Basic residues" evidence="1">
    <location>
        <begin position="508"/>
        <end position="517"/>
    </location>
</feature>
<feature type="compositionally biased region" description="Low complexity" evidence="1">
    <location>
        <begin position="294"/>
        <end position="312"/>
    </location>
</feature>
<feature type="compositionally biased region" description="Basic and acidic residues" evidence="1">
    <location>
        <begin position="282"/>
        <end position="292"/>
    </location>
</feature>
<feature type="region of interest" description="Disordered" evidence="1">
    <location>
        <begin position="421"/>
        <end position="519"/>
    </location>
</feature>
<keyword evidence="2" id="KW-0645">Protease</keyword>
<feature type="compositionally biased region" description="Basic and acidic residues" evidence="1">
    <location>
        <begin position="432"/>
        <end position="447"/>
    </location>
</feature>
<feature type="region of interest" description="Disordered" evidence="1">
    <location>
        <begin position="39"/>
        <end position="90"/>
    </location>
</feature>
<feature type="non-terminal residue" evidence="2">
    <location>
        <position position="1"/>
    </location>
</feature>
<dbReference type="GO" id="GO:0008233">
    <property type="term" value="F:peptidase activity"/>
    <property type="evidence" value="ECO:0007669"/>
    <property type="project" value="UniProtKB-KW"/>
</dbReference>
<feature type="compositionally biased region" description="Low complexity" evidence="1">
    <location>
        <begin position="262"/>
        <end position="281"/>
    </location>
</feature>
<feature type="compositionally biased region" description="Basic and acidic residues" evidence="1">
    <location>
        <begin position="483"/>
        <end position="507"/>
    </location>
</feature>
<evidence type="ECO:0000313" key="2">
    <source>
        <dbReference type="EMBL" id="CAA9393125.1"/>
    </source>
</evidence>
<feature type="non-terminal residue" evidence="2">
    <location>
        <position position="531"/>
    </location>
</feature>
<feature type="region of interest" description="Disordered" evidence="1">
    <location>
        <begin position="352"/>
        <end position="390"/>
    </location>
</feature>
<proteinExistence type="predicted"/>
<feature type="compositionally biased region" description="Basic residues" evidence="1">
    <location>
        <begin position="80"/>
        <end position="89"/>
    </location>
</feature>
<feature type="region of interest" description="Disordered" evidence="1">
    <location>
        <begin position="240"/>
        <end position="312"/>
    </location>
</feature>
<feature type="compositionally biased region" description="Basic and acidic residues" evidence="1">
    <location>
        <begin position="362"/>
        <end position="375"/>
    </location>
</feature>
<feature type="compositionally biased region" description="Basic and acidic residues" evidence="1">
    <location>
        <begin position="50"/>
        <end position="66"/>
    </location>
</feature>
<evidence type="ECO:0000256" key="1">
    <source>
        <dbReference type="SAM" id="MobiDB-lite"/>
    </source>
</evidence>
<keyword evidence="2" id="KW-0378">Hydrolase</keyword>
<dbReference type="GO" id="GO:0006508">
    <property type="term" value="P:proteolysis"/>
    <property type="evidence" value="ECO:0007669"/>
    <property type="project" value="UniProtKB-KW"/>
</dbReference>
<dbReference type="AlphaFoldDB" id="A0A6J4NUZ5"/>
<dbReference type="EMBL" id="CADCUM010000097">
    <property type="protein sequence ID" value="CAA9393125.1"/>
    <property type="molecule type" value="Genomic_DNA"/>
</dbReference>
<gene>
    <name evidence="2" type="ORF">AVDCRST_MAG32-2469</name>
</gene>
<feature type="compositionally biased region" description="Basic residues" evidence="1">
    <location>
        <begin position="352"/>
        <end position="361"/>
    </location>
</feature>
<accession>A0A6J4NUZ5</accession>
<feature type="compositionally biased region" description="Gly residues" evidence="1">
    <location>
        <begin position="209"/>
        <end position="223"/>
    </location>
</feature>
<sequence>GRAARLQPAPHRADLPCRRSPAEELRRRLHVHAGRPCAAAPVPRARRGRRDLLRRSAAARCRERRGPRPHGGVRPGDPGRHHRRGVHGRCRAEAEPGAVRPRVRRLGARVLGAGARRAAAGRADRDAPVPVRDVRRAVPRLGPGAPSGGGLLVHRQGRRCAGVPGGEVPAAGRLDAPRPAAPVAPGRDRPRAEGHLRLDRQRVRRRAGPGAGRGVRAGPGRHLGGGLDAARALPPAVVGDAARRGAHRGGCLGRPARRGRAADGADASAAAADPARAPARGGRADRRGDRAAHGRGPPAVRAGPPGQRAGRPADLLLGAFRTRSRDVGADPEGRRRTRCGVLRGVRGGRAVRHAHAAGGRRVRVDGGPRLRHADHGPGGLRRPGAGAAGDGAARLGVRLHHGRQPELALVGARAAADLAASASRRRAGGGGRDADVGDRLRAADGARDAQASRGRHLRGLHGQRDLGRRHPPAPGARGLPAGVRDRREAGRRRHDGDRVLHRGPERRGHARRGRSRCRGPVADHRVRAWDL</sequence>
<reference evidence="2" key="1">
    <citation type="submission" date="2020-02" db="EMBL/GenBank/DDBJ databases">
        <authorList>
            <person name="Meier V. D."/>
        </authorList>
    </citation>
    <scope>NUCLEOTIDE SEQUENCE</scope>
    <source>
        <strain evidence="2">AVDCRST_MAG32</strain>
    </source>
</reference>